<dbReference type="EMBL" id="MTSD02000001">
    <property type="protein sequence ID" value="OOV88098.1"/>
    <property type="molecule type" value="Genomic_DNA"/>
</dbReference>
<reference evidence="3" key="1">
    <citation type="submission" date="2017-02" db="EMBL/GenBank/DDBJ databases">
        <title>Draft Genome Sequence of the Salt Water Bacterium Oceanospirillum linum ATCC 11336.</title>
        <authorList>
            <person name="Trachtenberg A.M."/>
            <person name="Carney J.G."/>
            <person name="Linnane J.D."/>
            <person name="Rheaume B.A."/>
            <person name="Pitts N.L."/>
            <person name="Mykles D.L."/>
            <person name="Maclea K.S."/>
        </authorList>
    </citation>
    <scope>NUCLEOTIDE SEQUENCE [LARGE SCALE GENOMIC DNA]</scope>
    <source>
        <strain evidence="3">ATCC 11336</strain>
    </source>
</reference>
<feature type="transmembrane region" description="Helical" evidence="2">
    <location>
        <begin position="62"/>
        <end position="81"/>
    </location>
</feature>
<evidence type="ECO:0000256" key="1">
    <source>
        <dbReference type="SAM" id="Coils"/>
    </source>
</evidence>
<dbReference type="RefSeq" id="WP_077242508.1">
    <property type="nucleotide sequence ID" value="NZ_FXTS01000001.1"/>
</dbReference>
<evidence type="ECO:0000256" key="2">
    <source>
        <dbReference type="SAM" id="Phobius"/>
    </source>
</evidence>
<keyword evidence="2" id="KW-1133">Transmembrane helix</keyword>
<feature type="transmembrane region" description="Helical" evidence="2">
    <location>
        <begin position="20"/>
        <end position="41"/>
    </location>
</feature>
<gene>
    <name evidence="3" type="ORF">BTA35_0200655</name>
</gene>
<organism evidence="3 4">
    <name type="scientific">Oceanospirillum linum</name>
    <dbReference type="NCBI Taxonomy" id="966"/>
    <lineage>
        <taxon>Bacteria</taxon>
        <taxon>Pseudomonadati</taxon>
        <taxon>Pseudomonadota</taxon>
        <taxon>Gammaproteobacteria</taxon>
        <taxon>Oceanospirillales</taxon>
        <taxon>Oceanospirillaceae</taxon>
        <taxon>Oceanospirillum</taxon>
    </lineage>
</organism>
<dbReference type="AlphaFoldDB" id="A0A1T1HE05"/>
<sequence>MKELTNSLKAVLYSRVSSPIYSTFILAWCVYNWKAVLTLLFSEDKVADRITAVESMLSSNGSFDWCTLIVPVLTTIIFLAAKPAAESALFVLSARLKAWAEDRRDNYNKHRRLTLEQSQAYADEMNRSIERFNDFFAAQNAAKAESDRQADELNEKIRKVQQSLSSTEKERNQAVEELQSYKVKSAKQEGVLNAVCGLQTSILTGEISVFKERYQYLMDNATSDTDRELAFYMAVIALATPDATNNQLVKFYFDFVADIPEKHWDRVAIIFAYRIVRDNPTYSSLDRYGSWVQEIERIYHAKY</sequence>
<keyword evidence="2" id="KW-0472">Membrane</keyword>
<comment type="caution">
    <text evidence="3">The sequence shown here is derived from an EMBL/GenBank/DDBJ whole genome shotgun (WGS) entry which is preliminary data.</text>
</comment>
<name>A0A1T1HE05_OCELI</name>
<evidence type="ECO:0000313" key="3">
    <source>
        <dbReference type="EMBL" id="OOV88098.1"/>
    </source>
</evidence>
<accession>A0A1T1HE05</accession>
<keyword evidence="2" id="KW-0812">Transmembrane</keyword>
<dbReference type="Proteomes" id="UP000190064">
    <property type="component" value="Unassembled WGS sequence"/>
</dbReference>
<keyword evidence="1" id="KW-0175">Coiled coil</keyword>
<protein>
    <submittedName>
        <fullName evidence="3">Uncharacterized protein</fullName>
    </submittedName>
</protein>
<keyword evidence="4" id="KW-1185">Reference proteome</keyword>
<proteinExistence type="predicted"/>
<evidence type="ECO:0000313" key="4">
    <source>
        <dbReference type="Proteomes" id="UP000190064"/>
    </source>
</evidence>
<feature type="coiled-coil region" evidence="1">
    <location>
        <begin position="143"/>
        <end position="184"/>
    </location>
</feature>
<dbReference type="STRING" id="966.BTA35_0200655"/>